<keyword evidence="8" id="KW-1185">Reference proteome</keyword>
<dbReference type="GO" id="GO:0030246">
    <property type="term" value="F:carbohydrate binding"/>
    <property type="evidence" value="ECO:0007669"/>
    <property type="project" value="InterPro"/>
</dbReference>
<dbReference type="RefSeq" id="WP_196288627.1">
    <property type="nucleotide sequence ID" value="NZ_JADQDP010000007.1"/>
</dbReference>
<keyword evidence="2" id="KW-0472">Membrane</keyword>
<dbReference type="AlphaFoldDB" id="A0A931BKJ0"/>
<protein>
    <submittedName>
        <fullName evidence="7">TonB-dependent receptor</fullName>
    </submittedName>
</protein>
<keyword evidence="7" id="KW-0675">Receptor</keyword>
<dbReference type="SUPFAM" id="SSF56935">
    <property type="entry name" value="Porins"/>
    <property type="match status" value="1"/>
</dbReference>
<dbReference type="GO" id="GO:0009279">
    <property type="term" value="C:cell outer membrane"/>
    <property type="evidence" value="ECO:0007669"/>
    <property type="project" value="UniProtKB-SubCell"/>
</dbReference>
<dbReference type="Pfam" id="PF07715">
    <property type="entry name" value="Plug"/>
    <property type="match status" value="1"/>
</dbReference>
<feature type="chain" id="PRO_5038127043" evidence="4">
    <location>
        <begin position="39"/>
        <end position="828"/>
    </location>
</feature>
<feature type="domain" description="TonB-dependent receptor plug" evidence="5">
    <location>
        <begin position="150"/>
        <end position="239"/>
    </location>
</feature>
<evidence type="ECO:0000256" key="2">
    <source>
        <dbReference type="ARBA" id="ARBA00023136"/>
    </source>
</evidence>
<dbReference type="Gene3D" id="2.40.170.20">
    <property type="entry name" value="TonB-dependent receptor, beta-barrel domain"/>
    <property type="match status" value="1"/>
</dbReference>
<dbReference type="PANTHER" id="PTHR40980:SF4">
    <property type="entry name" value="TONB-DEPENDENT RECEPTOR-LIKE BETA-BARREL DOMAIN-CONTAINING PROTEIN"/>
    <property type="match status" value="1"/>
</dbReference>
<name>A0A931BKJ0_9BACT</name>
<dbReference type="SUPFAM" id="SSF49452">
    <property type="entry name" value="Starch-binding domain-like"/>
    <property type="match status" value="1"/>
</dbReference>
<keyword evidence="3" id="KW-0998">Cell outer membrane</keyword>
<dbReference type="Proteomes" id="UP000645610">
    <property type="component" value="Unassembled WGS sequence"/>
</dbReference>
<feature type="signal peptide" evidence="4">
    <location>
        <begin position="1"/>
        <end position="38"/>
    </location>
</feature>
<comment type="subcellular location">
    <subcellularLocation>
        <location evidence="1">Cell outer membrane</location>
    </subcellularLocation>
</comment>
<evidence type="ECO:0000256" key="4">
    <source>
        <dbReference type="SAM" id="SignalP"/>
    </source>
</evidence>
<keyword evidence="4" id="KW-0732">Signal</keyword>
<reference evidence="7 8" key="1">
    <citation type="submission" date="2020-11" db="EMBL/GenBank/DDBJ databases">
        <authorList>
            <person name="Kim M.K."/>
        </authorList>
    </citation>
    <scope>NUCLEOTIDE SEQUENCE [LARGE SCALE GENOMIC DNA]</scope>
    <source>
        <strain evidence="7 8">BT439</strain>
    </source>
</reference>
<organism evidence="7 8">
    <name type="scientific">Hymenobacter properus</name>
    <dbReference type="NCBI Taxonomy" id="2791026"/>
    <lineage>
        <taxon>Bacteria</taxon>
        <taxon>Pseudomonadati</taxon>
        <taxon>Bacteroidota</taxon>
        <taxon>Cytophagia</taxon>
        <taxon>Cytophagales</taxon>
        <taxon>Hymenobacteraceae</taxon>
        <taxon>Hymenobacter</taxon>
    </lineage>
</organism>
<dbReference type="InterPro" id="IPR013784">
    <property type="entry name" value="Carb-bd-like_fold"/>
</dbReference>
<dbReference type="Gene3D" id="2.170.130.10">
    <property type="entry name" value="TonB-dependent receptor, plug domain"/>
    <property type="match status" value="1"/>
</dbReference>
<feature type="domain" description="Outer membrane protein beta-barrel" evidence="6">
    <location>
        <begin position="412"/>
        <end position="803"/>
    </location>
</feature>
<evidence type="ECO:0000259" key="6">
    <source>
        <dbReference type="Pfam" id="PF14905"/>
    </source>
</evidence>
<dbReference type="InterPro" id="IPR041700">
    <property type="entry name" value="OMP_b-brl_3"/>
</dbReference>
<gene>
    <name evidence="7" type="ORF">I2I01_21720</name>
</gene>
<evidence type="ECO:0000313" key="7">
    <source>
        <dbReference type="EMBL" id="MBF9144276.1"/>
    </source>
</evidence>
<proteinExistence type="predicted"/>
<evidence type="ECO:0000313" key="8">
    <source>
        <dbReference type="Proteomes" id="UP000645610"/>
    </source>
</evidence>
<dbReference type="Pfam" id="PF14905">
    <property type="entry name" value="OMP_b-brl_3"/>
    <property type="match status" value="1"/>
</dbReference>
<evidence type="ECO:0000256" key="1">
    <source>
        <dbReference type="ARBA" id="ARBA00004442"/>
    </source>
</evidence>
<sequence length="828" mass="91473">MPHLFFLLKARFSQNQRPLFRAALLLLSFWLAAFSAQAQVAAVTGSVRSGAGAGVEFATITLHRAADSAVVKTEFSDAQGSFKLEHKAGGLYRVSASQVGFVRYWSAPFELSAAGVALPAIALQTSAATALKEVTVMGQKPLFERLADRTVVNVEGSTLAAGNSSLEVLARSPGVTVDGSDNLALKGRTGLLVLIDGKRQPMTGTELADYLRALPADQLKSIELITNPPAKYDAQGGAGIIAINLKKDQRLGTNGSLNASFGRGEYNKFTSGFNLNHRREKVNLFSSVTYTDRENFNVRDTYRYFYETRDGQQVLKGTSDQRNRMVSTDHFLIWRAGADVNLSKHTVLGGVVTGFSIPNPKPHGTGLNTSVFYDANGNVQESYTALSTSMGNNPNVSGNVNFRHTFGEGTGKPELTADVDYARYSTHRTQSQTTFFEPNVPFNTLASDQTSELTIQAVKADYVQSLSAQTRFEAGAKASQVTADNDIRFENTRQGVTTLDRNLSNRFKYDEFISAAYVNLNHTVGKLNVQAGLRGEQTHAKGQQLTTNQGFQRDYYQLFPSAALKYSLNERHETTLSLSRRINRPGYGQLNPFRYIIDPATSGKGNEDLRPETSLNTEVNYTYRQKYTLGLSYSRTSDPITDVAYPETDSTTVSTNVNLDRQHYVALTLTAPLTAGKWLSVYNNAILYYIHYQGNLAGTSLRAGKPTLNLSTNLTFTLAKGWGGEVSGRYTSAQRVGFFEFQPLGQVGIGIKKDVWDRKGTFRLAATDIFYTTPLRAVSEYTNYRQYLFLRRDTRVVTLSFNWRFGNDKVTTNSSRRTGAEDERRRAQ</sequence>
<dbReference type="InterPro" id="IPR012910">
    <property type="entry name" value="Plug_dom"/>
</dbReference>
<accession>A0A931BKJ0</accession>
<dbReference type="Pfam" id="PF13620">
    <property type="entry name" value="CarboxypepD_reg"/>
    <property type="match status" value="1"/>
</dbReference>
<evidence type="ECO:0000256" key="3">
    <source>
        <dbReference type="ARBA" id="ARBA00023237"/>
    </source>
</evidence>
<comment type="caution">
    <text evidence="7">The sequence shown here is derived from an EMBL/GenBank/DDBJ whole genome shotgun (WGS) entry which is preliminary data.</text>
</comment>
<evidence type="ECO:0000259" key="5">
    <source>
        <dbReference type="Pfam" id="PF07715"/>
    </source>
</evidence>
<dbReference type="InterPro" id="IPR037066">
    <property type="entry name" value="Plug_dom_sf"/>
</dbReference>
<dbReference type="EMBL" id="JADQDP010000007">
    <property type="protein sequence ID" value="MBF9144276.1"/>
    <property type="molecule type" value="Genomic_DNA"/>
</dbReference>
<dbReference type="PANTHER" id="PTHR40980">
    <property type="entry name" value="PLUG DOMAIN-CONTAINING PROTEIN"/>
    <property type="match status" value="1"/>
</dbReference>
<dbReference type="InterPro" id="IPR036942">
    <property type="entry name" value="Beta-barrel_TonB_sf"/>
</dbReference>